<evidence type="ECO:0000259" key="7">
    <source>
        <dbReference type="Pfam" id="PF00593"/>
    </source>
</evidence>
<dbReference type="Gene3D" id="2.170.130.10">
    <property type="entry name" value="TonB-dependent receptor, plug domain"/>
    <property type="match status" value="1"/>
</dbReference>
<keyword evidence="10" id="KW-1185">Reference proteome</keyword>
<keyword evidence="3" id="KW-0998">Cell outer membrane</keyword>
<dbReference type="PANTHER" id="PTHR40980:SF3">
    <property type="entry name" value="TONB-DEPENDENT RECEPTOR-LIKE BETA-BARREL DOMAIN-CONTAINING PROTEIN"/>
    <property type="match status" value="1"/>
</dbReference>
<evidence type="ECO:0000256" key="5">
    <source>
        <dbReference type="SAM" id="MobiDB-lite"/>
    </source>
</evidence>
<dbReference type="GO" id="GO:0009279">
    <property type="term" value="C:cell outer membrane"/>
    <property type="evidence" value="ECO:0007669"/>
    <property type="project" value="UniProtKB-SubCell"/>
</dbReference>
<evidence type="ECO:0000256" key="6">
    <source>
        <dbReference type="SAM" id="SignalP"/>
    </source>
</evidence>
<protein>
    <submittedName>
        <fullName evidence="9">TonB-dependent receptor</fullName>
    </submittedName>
</protein>
<evidence type="ECO:0000256" key="4">
    <source>
        <dbReference type="RuleBase" id="RU003357"/>
    </source>
</evidence>
<sequence length="881" mass="96541">MRKHAQKVYFRPITARLATARIRGGVSALALCAVAAAFAGSAHAQSAASSPSGANDDLQEIVVTGLRASLRDALDQKRNTDVVSEAISAKDIGQLPDVTIAEALVRLPGLNGTRDRGNESQAVIRGLGPRLAFGTVDGREVASSEPDRNIRYEQYPSELLTGVQVYKAQSADLIAGGIAGTVNLQTIQPLDYTGPQFVGRFGAVYYGAAADLPSYSPVGYRGSATYVGKINDKVAFALGGTVQQQKNGYASIQGWGYNAGADAGDLNGDGVKDPTPWGAQTEVTRIDELRKGALGVIQMRPTDNLEIKVDAFYSQFHIVENQNQQWFQNWGNWDGTGTWYKSYTLQNGDVAAGTVGYNYLRNVIARYDQKNSVFNTGTNVKWTADKWTVTGDVSYSYANRDNVWNALYIDSTNPVDSTFDFRDGVTPTLSVVGNPLANSNLSVAQGNNTGPDHLRDSLGAGRLDVTRDLDSSVLKAFDFGLRIADRTKWYSAYNWTQTPTSTTIPSSMLSTFTVPGYTMPALLDGDFDSLVNKTLGGLNPSLATEDLSQKWHVNEKTQEGYAKLRYDTDLFGVPVSGNVGVRVIHVDTDSSAFQSVNGGPYTPVSVGNSYTEPLPSLNMNFQVAPDQTLRLGLSQAISRPPLDELRASRSLDTTGNTPTGSGGNPKLQPYKAKQIDLSYEWYFRPEALVAVAGYYKYLDSNVGYKTAVQDINGVPYQMISPFNGSGGFIRGAEFTFQTPFFFLPEPLQNFGIYSNYAYVNSNVHEYAPVNNPLAANGLARHTATVDLWYNHAGVEARLGYKYHSRFTTIYGWDATQLTTLEAESTLDFSAAYQLNDNIGFRFQVNNLTNEPLRLYFDNMPDRLARYEKYGQRYSFDVTFKY</sequence>
<evidence type="ECO:0000259" key="8">
    <source>
        <dbReference type="Pfam" id="PF07715"/>
    </source>
</evidence>
<dbReference type="InterPro" id="IPR000531">
    <property type="entry name" value="Beta-barrel_TonB"/>
</dbReference>
<feature type="region of interest" description="Disordered" evidence="5">
    <location>
        <begin position="644"/>
        <end position="668"/>
    </location>
</feature>
<dbReference type="Pfam" id="PF07715">
    <property type="entry name" value="Plug"/>
    <property type="match status" value="1"/>
</dbReference>
<dbReference type="SUPFAM" id="SSF56935">
    <property type="entry name" value="Porins"/>
    <property type="match status" value="1"/>
</dbReference>
<keyword evidence="2 4" id="KW-0472">Membrane</keyword>
<gene>
    <name evidence="9" type="ORF">FBZ88_115134</name>
</gene>
<evidence type="ECO:0000256" key="1">
    <source>
        <dbReference type="ARBA" id="ARBA00004442"/>
    </source>
</evidence>
<feature type="domain" description="TonB-dependent receptor plug" evidence="8">
    <location>
        <begin position="77"/>
        <end position="181"/>
    </location>
</feature>
<accession>A0A560FN02</accession>
<evidence type="ECO:0000313" key="9">
    <source>
        <dbReference type="EMBL" id="TWB22986.1"/>
    </source>
</evidence>
<dbReference type="InterPro" id="IPR010104">
    <property type="entry name" value="TonB_rcpt_bac"/>
</dbReference>
<comment type="similarity">
    <text evidence="4">Belongs to the TonB-dependent receptor family.</text>
</comment>
<dbReference type="NCBIfam" id="TIGR01782">
    <property type="entry name" value="TonB-Xanth-Caul"/>
    <property type="match status" value="1"/>
</dbReference>
<dbReference type="Gene3D" id="2.40.170.20">
    <property type="entry name" value="TonB-dependent receptor, beta-barrel domain"/>
    <property type="match status" value="1"/>
</dbReference>
<keyword evidence="4" id="KW-0798">TonB box</keyword>
<name>A0A560FN02_9PROT</name>
<dbReference type="CDD" id="cd01347">
    <property type="entry name" value="ligand_gated_channel"/>
    <property type="match status" value="1"/>
</dbReference>
<dbReference type="InterPro" id="IPR036942">
    <property type="entry name" value="Beta-barrel_TonB_sf"/>
</dbReference>
<dbReference type="InterPro" id="IPR012910">
    <property type="entry name" value="Plug_dom"/>
</dbReference>
<evidence type="ECO:0000256" key="3">
    <source>
        <dbReference type="ARBA" id="ARBA00023237"/>
    </source>
</evidence>
<dbReference type="AlphaFoldDB" id="A0A560FN02"/>
<dbReference type="RefSeq" id="WP_145619059.1">
    <property type="nucleotide sequence ID" value="NZ_JAYNFR010000003.1"/>
</dbReference>
<reference evidence="9 10" key="1">
    <citation type="submission" date="2019-06" db="EMBL/GenBank/DDBJ databases">
        <title>Genomic Encyclopedia of Type Strains, Phase IV (KMG-V): Genome sequencing to study the core and pangenomes of soil and plant-associated prokaryotes.</title>
        <authorList>
            <person name="Whitman W."/>
        </authorList>
    </citation>
    <scope>NUCLEOTIDE SEQUENCE [LARGE SCALE GENOMIC DNA]</scope>
    <source>
        <strain evidence="9 10">BR 11865</strain>
    </source>
</reference>
<proteinExistence type="inferred from homology"/>
<dbReference type="InterPro" id="IPR037066">
    <property type="entry name" value="Plug_dom_sf"/>
</dbReference>
<feature type="signal peptide" evidence="6">
    <location>
        <begin position="1"/>
        <end position="44"/>
    </location>
</feature>
<dbReference type="Proteomes" id="UP000316545">
    <property type="component" value="Unassembled WGS sequence"/>
</dbReference>
<organism evidence="9 10">
    <name type="scientific">Nitrospirillum amazonense</name>
    <dbReference type="NCBI Taxonomy" id="28077"/>
    <lineage>
        <taxon>Bacteria</taxon>
        <taxon>Pseudomonadati</taxon>
        <taxon>Pseudomonadota</taxon>
        <taxon>Alphaproteobacteria</taxon>
        <taxon>Rhodospirillales</taxon>
        <taxon>Azospirillaceae</taxon>
        <taxon>Nitrospirillum</taxon>
    </lineage>
</organism>
<feature type="chain" id="PRO_5022155265" evidence="6">
    <location>
        <begin position="45"/>
        <end position="881"/>
    </location>
</feature>
<dbReference type="EMBL" id="VITO01000015">
    <property type="protein sequence ID" value="TWB22986.1"/>
    <property type="molecule type" value="Genomic_DNA"/>
</dbReference>
<comment type="subcellular location">
    <subcellularLocation>
        <location evidence="1 4">Cell outer membrane</location>
    </subcellularLocation>
</comment>
<dbReference type="PANTHER" id="PTHR40980">
    <property type="entry name" value="PLUG DOMAIN-CONTAINING PROTEIN"/>
    <property type="match status" value="1"/>
</dbReference>
<evidence type="ECO:0000256" key="2">
    <source>
        <dbReference type="ARBA" id="ARBA00023136"/>
    </source>
</evidence>
<evidence type="ECO:0000313" key="10">
    <source>
        <dbReference type="Proteomes" id="UP000316545"/>
    </source>
</evidence>
<feature type="domain" description="TonB-dependent receptor-like beta-barrel" evidence="7">
    <location>
        <begin position="448"/>
        <end position="847"/>
    </location>
</feature>
<comment type="caution">
    <text evidence="9">The sequence shown here is derived from an EMBL/GenBank/DDBJ whole genome shotgun (WGS) entry which is preliminary data.</text>
</comment>
<keyword evidence="6" id="KW-0732">Signal</keyword>
<keyword evidence="9" id="KW-0675">Receptor</keyword>
<dbReference type="Pfam" id="PF00593">
    <property type="entry name" value="TonB_dep_Rec_b-barrel"/>
    <property type="match status" value="1"/>
</dbReference>